<dbReference type="eggNOG" id="COG0796">
    <property type="taxonomic scope" value="Bacteria"/>
</dbReference>
<comment type="similarity">
    <text evidence="7">Belongs to the aspartate/glutamate racemases family.</text>
</comment>
<dbReference type="GO" id="GO:0071555">
    <property type="term" value="P:cell wall organization"/>
    <property type="evidence" value="ECO:0007669"/>
    <property type="project" value="UniProtKB-KW"/>
</dbReference>
<dbReference type="PROSITE" id="PS00923">
    <property type="entry name" value="ASP_GLU_RACEMASE_1"/>
    <property type="match status" value="1"/>
</dbReference>
<evidence type="ECO:0000313" key="9">
    <source>
        <dbReference type="Proteomes" id="UP000002350"/>
    </source>
</evidence>
<dbReference type="InterPro" id="IPR015942">
    <property type="entry name" value="Asp/Glu/hydantoin_racemase"/>
</dbReference>
<dbReference type="PROSITE" id="PS00924">
    <property type="entry name" value="ASP_GLU_RACEMASE_2"/>
    <property type="match status" value="1"/>
</dbReference>
<evidence type="ECO:0000256" key="2">
    <source>
        <dbReference type="ARBA" id="ARBA00013090"/>
    </source>
</evidence>
<dbReference type="InterPro" id="IPR004391">
    <property type="entry name" value="Glu_race"/>
</dbReference>
<feature type="binding site" evidence="7">
    <location>
        <begin position="22"/>
        <end position="23"/>
    </location>
    <ligand>
        <name>substrate</name>
    </ligand>
</feature>
<keyword evidence="6 7" id="KW-0961">Cell wall biogenesis/degradation</keyword>
<protein>
    <recommendedName>
        <fullName evidence="2 7">Glutamate racemase</fullName>
        <ecNumber evidence="2 7">5.1.1.3</ecNumber>
    </recommendedName>
</protein>
<dbReference type="InterPro" id="IPR018187">
    <property type="entry name" value="Asp/Glu_racemase_AS_1"/>
</dbReference>
<name>D4ZE91_SHEVD</name>
<dbReference type="GO" id="GO:0008360">
    <property type="term" value="P:regulation of cell shape"/>
    <property type="evidence" value="ECO:0007669"/>
    <property type="project" value="UniProtKB-KW"/>
</dbReference>
<comment type="pathway">
    <text evidence="7">Cell wall biogenesis; peptidoglycan biosynthesis.</text>
</comment>
<evidence type="ECO:0000256" key="1">
    <source>
        <dbReference type="ARBA" id="ARBA00001602"/>
    </source>
</evidence>
<dbReference type="Gene3D" id="3.40.50.1860">
    <property type="match status" value="2"/>
</dbReference>
<dbReference type="InterPro" id="IPR033134">
    <property type="entry name" value="Asp/Glu_racemase_AS_2"/>
</dbReference>
<dbReference type="NCBIfam" id="TIGR00067">
    <property type="entry name" value="glut_race"/>
    <property type="match status" value="1"/>
</dbReference>
<evidence type="ECO:0000256" key="7">
    <source>
        <dbReference type="HAMAP-Rule" id="MF_00258"/>
    </source>
</evidence>
<dbReference type="FunFam" id="3.40.50.1860:FF:000001">
    <property type="entry name" value="Glutamate racemase"/>
    <property type="match status" value="1"/>
</dbReference>
<dbReference type="GO" id="GO:0009252">
    <property type="term" value="P:peptidoglycan biosynthetic process"/>
    <property type="evidence" value="ECO:0007669"/>
    <property type="project" value="UniProtKB-UniRule"/>
</dbReference>
<evidence type="ECO:0000313" key="8">
    <source>
        <dbReference type="EMBL" id="BAJ04152.1"/>
    </source>
</evidence>
<evidence type="ECO:0000256" key="6">
    <source>
        <dbReference type="ARBA" id="ARBA00023316"/>
    </source>
</evidence>
<dbReference type="AlphaFoldDB" id="D4ZE91"/>
<dbReference type="KEGG" id="svo:SVI_4181"/>
<evidence type="ECO:0000256" key="4">
    <source>
        <dbReference type="ARBA" id="ARBA00022984"/>
    </source>
</evidence>
<keyword evidence="9" id="KW-1185">Reference proteome</keyword>
<feature type="binding site" evidence="7">
    <location>
        <begin position="87"/>
        <end position="88"/>
    </location>
    <ligand>
        <name>substrate</name>
    </ligand>
</feature>
<dbReference type="GO" id="GO:0008881">
    <property type="term" value="F:glutamate racemase activity"/>
    <property type="evidence" value="ECO:0007669"/>
    <property type="project" value="UniProtKB-UniRule"/>
</dbReference>
<dbReference type="Proteomes" id="UP000002350">
    <property type="component" value="Chromosome"/>
</dbReference>
<dbReference type="Pfam" id="PF01177">
    <property type="entry name" value="Asp_Glu_race"/>
    <property type="match status" value="1"/>
</dbReference>
<keyword evidence="3 7" id="KW-0133">Cell shape</keyword>
<accession>D4ZE91</accession>
<feature type="active site" description="Proton donor/acceptor" evidence="7">
    <location>
        <position position="86"/>
    </location>
</feature>
<dbReference type="PANTHER" id="PTHR21198:SF2">
    <property type="entry name" value="GLUTAMATE RACEMASE"/>
    <property type="match status" value="1"/>
</dbReference>
<reference evidence="9" key="1">
    <citation type="journal article" date="2010" name="Mol. Biosyst.">
        <title>Complete genome sequence and comparative analysis of Shewanella violacea, a psychrophilic and piezophilic bacterium from deep sea floor sediments.</title>
        <authorList>
            <person name="Aono E."/>
            <person name="Baba T."/>
            <person name="Ara T."/>
            <person name="Nishi T."/>
            <person name="Nakamichi T."/>
            <person name="Inamoto E."/>
            <person name="Toyonaga H."/>
            <person name="Hasegawa M."/>
            <person name="Takai Y."/>
            <person name="Okumura Y."/>
            <person name="Baba M."/>
            <person name="Tomita M."/>
            <person name="Kato C."/>
            <person name="Oshima T."/>
            <person name="Nakasone K."/>
            <person name="Mori H."/>
        </authorList>
    </citation>
    <scope>NUCLEOTIDE SEQUENCE [LARGE SCALE GENOMIC DNA]</scope>
    <source>
        <strain evidence="9">JCM 10179 / CIP 106290 / LMG 19151 / DSS12</strain>
    </source>
</reference>
<keyword evidence="4 7" id="KW-0573">Peptidoglycan synthesis</keyword>
<dbReference type="SUPFAM" id="SSF53681">
    <property type="entry name" value="Aspartate/glutamate racemase"/>
    <property type="match status" value="2"/>
</dbReference>
<dbReference type="EMBL" id="AP011177">
    <property type="protein sequence ID" value="BAJ04152.1"/>
    <property type="molecule type" value="Genomic_DNA"/>
</dbReference>
<feature type="binding site" evidence="7">
    <location>
        <begin position="197"/>
        <end position="198"/>
    </location>
    <ligand>
        <name>substrate</name>
    </ligand>
</feature>
<organism evidence="8 9">
    <name type="scientific">Shewanella violacea (strain JCM 10179 / CIP 106290 / LMG 19151 / DSS12)</name>
    <dbReference type="NCBI Taxonomy" id="637905"/>
    <lineage>
        <taxon>Bacteria</taxon>
        <taxon>Pseudomonadati</taxon>
        <taxon>Pseudomonadota</taxon>
        <taxon>Gammaproteobacteria</taxon>
        <taxon>Alteromonadales</taxon>
        <taxon>Shewanellaceae</taxon>
        <taxon>Shewanella</taxon>
    </lineage>
</organism>
<dbReference type="STRING" id="637905.SVI_4181"/>
<feature type="binding site" evidence="7">
    <location>
        <begin position="54"/>
        <end position="55"/>
    </location>
    <ligand>
        <name>substrate</name>
    </ligand>
</feature>
<sequence>MSSKNHKSKWRSVLSKPILVFDSGIGGLTILDEIRLALPNENYIYLFDNARLPYGELGEQELISGSVSLITDFVKNESVSMVIIACNTASTLILPSLRAALNIPVVGVVPAIKPAALLSKKKHIGLLATPGTIKRTYTHELIEQFAGECKVDLYASSELVLLAEQKAAGHPVTQQQLARILSPIYQSELDTLVLGCTHFPILRQEMQEYLGDKISLLDSGKAVAARVVTLKLKAQQKLVQAEWDKDETNEGLEQEGDCSRTELAYFTSQSIEKGLKKTLAKFGFSKTSRVE</sequence>
<dbReference type="HOGENOM" id="CLU_052344_0_1_6"/>
<proteinExistence type="inferred from homology"/>
<dbReference type="EC" id="5.1.1.3" evidence="2 7"/>
<dbReference type="InterPro" id="IPR001920">
    <property type="entry name" value="Asp/Glu_race"/>
</dbReference>
<dbReference type="UniPathway" id="UPA00219"/>
<comment type="function">
    <text evidence="7">Provides the (R)-glutamate required for cell wall biosynthesis.</text>
</comment>
<evidence type="ECO:0000256" key="5">
    <source>
        <dbReference type="ARBA" id="ARBA00023235"/>
    </source>
</evidence>
<feature type="active site" description="Proton donor/acceptor" evidence="7">
    <location>
        <position position="196"/>
    </location>
</feature>
<dbReference type="HAMAP" id="MF_00258">
    <property type="entry name" value="Glu_racemase"/>
    <property type="match status" value="1"/>
</dbReference>
<comment type="catalytic activity">
    <reaction evidence="1 7">
        <text>L-glutamate = D-glutamate</text>
        <dbReference type="Rhea" id="RHEA:12813"/>
        <dbReference type="ChEBI" id="CHEBI:29985"/>
        <dbReference type="ChEBI" id="CHEBI:29986"/>
        <dbReference type="EC" id="5.1.1.3"/>
    </reaction>
</comment>
<dbReference type="PANTHER" id="PTHR21198">
    <property type="entry name" value="GLUTAMATE RACEMASE"/>
    <property type="match status" value="1"/>
</dbReference>
<gene>
    <name evidence="7 8" type="primary">murI</name>
    <name evidence="8" type="ordered locus">SVI_4181</name>
</gene>
<evidence type="ECO:0000256" key="3">
    <source>
        <dbReference type="ARBA" id="ARBA00022960"/>
    </source>
</evidence>
<keyword evidence="5 7" id="KW-0413">Isomerase</keyword>